<dbReference type="AlphaFoldDB" id="A0A7W9FPI1"/>
<evidence type="ECO:0000313" key="4">
    <source>
        <dbReference type="Proteomes" id="UP000523821"/>
    </source>
</evidence>
<dbReference type="SUPFAM" id="SSF52499">
    <property type="entry name" value="Isochorismatase-like hydrolases"/>
    <property type="match status" value="1"/>
</dbReference>
<dbReference type="InterPro" id="IPR000868">
    <property type="entry name" value="Isochorismatase-like_dom"/>
</dbReference>
<dbReference type="CDD" id="cd00431">
    <property type="entry name" value="cysteine_hydrolases"/>
    <property type="match status" value="1"/>
</dbReference>
<reference evidence="3 4" key="1">
    <citation type="submission" date="2020-08" db="EMBL/GenBank/DDBJ databases">
        <title>Genomic Encyclopedia of Type Strains, Phase IV (KMG-IV): sequencing the most valuable type-strain genomes for metagenomic binning, comparative biology and taxonomic classification.</title>
        <authorList>
            <person name="Goeker M."/>
        </authorList>
    </citation>
    <scope>NUCLEOTIDE SEQUENCE [LARGE SCALE GENOMIC DNA]</scope>
    <source>
        <strain evidence="3 4">DSM 16268</strain>
    </source>
</reference>
<feature type="domain" description="Isochorismatase-like" evidence="2">
    <location>
        <begin position="14"/>
        <end position="185"/>
    </location>
</feature>
<dbReference type="EMBL" id="JACHOO010000008">
    <property type="protein sequence ID" value="MBB5754381.1"/>
    <property type="molecule type" value="Genomic_DNA"/>
</dbReference>
<dbReference type="PANTHER" id="PTHR43540:SF6">
    <property type="entry name" value="ISOCHORISMATASE-LIKE DOMAIN-CONTAINING PROTEIN"/>
    <property type="match status" value="1"/>
</dbReference>
<sequence>MSLEPRLGPGTRHLSVDMQRLFAEEGPWPTPWLPRVLPNIVRLVERAPDRTIFTRFVPPATPDEMPGRWKAYYERWRGITREAVDPALIDLLPELARFVPPARVFDKPVYSAFAGRRLQAHLAEIACDGLVVTGGESDVCVLATVLGAVDAGYPVHVVSDALCSSADETHDAVMTLFRDRFSQQIAVISTDELLDLWP</sequence>
<dbReference type="Proteomes" id="UP000523821">
    <property type="component" value="Unassembled WGS sequence"/>
</dbReference>
<evidence type="ECO:0000256" key="1">
    <source>
        <dbReference type="ARBA" id="ARBA00022801"/>
    </source>
</evidence>
<keyword evidence="4" id="KW-1185">Reference proteome</keyword>
<evidence type="ECO:0000313" key="3">
    <source>
        <dbReference type="EMBL" id="MBB5754381.1"/>
    </source>
</evidence>
<dbReference type="Pfam" id="PF00857">
    <property type="entry name" value="Isochorismatase"/>
    <property type="match status" value="1"/>
</dbReference>
<dbReference type="InterPro" id="IPR050272">
    <property type="entry name" value="Isochorismatase-like_hydrls"/>
</dbReference>
<organism evidence="3 4">
    <name type="scientific">Prosthecomicrobium pneumaticum</name>
    <dbReference type="NCBI Taxonomy" id="81895"/>
    <lineage>
        <taxon>Bacteria</taxon>
        <taxon>Pseudomonadati</taxon>
        <taxon>Pseudomonadota</taxon>
        <taxon>Alphaproteobacteria</taxon>
        <taxon>Hyphomicrobiales</taxon>
        <taxon>Kaistiaceae</taxon>
        <taxon>Prosthecomicrobium</taxon>
    </lineage>
</organism>
<protein>
    <submittedName>
        <fullName evidence="3">Nicotinamidase-related amidase</fullName>
    </submittedName>
</protein>
<proteinExistence type="predicted"/>
<gene>
    <name evidence="3" type="ORF">GGQ63_003467</name>
</gene>
<name>A0A7W9FPI1_9HYPH</name>
<evidence type="ECO:0000259" key="2">
    <source>
        <dbReference type="Pfam" id="PF00857"/>
    </source>
</evidence>
<dbReference type="GO" id="GO:0016787">
    <property type="term" value="F:hydrolase activity"/>
    <property type="evidence" value="ECO:0007669"/>
    <property type="project" value="UniProtKB-KW"/>
</dbReference>
<comment type="caution">
    <text evidence="3">The sequence shown here is derived from an EMBL/GenBank/DDBJ whole genome shotgun (WGS) entry which is preliminary data.</text>
</comment>
<keyword evidence="1" id="KW-0378">Hydrolase</keyword>
<dbReference type="InterPro" id="IPR036380">
    <property type="entry name" value="Isochorismatase-like_sf"/>
</dbReference>
<dbReference type="Gene3D" id="3.40.50.850">
    <property type="entry name" value="Isochorismatase-like"/>
    <property type="match status" value="1"/>
</dbReference>
<dbReference type="PANTHER" id="PTHR43540">
    <property type="entry name" value="PEROXYUREIDOACRYLATE/UREIDOACRYLATE AMIDOHYDROLASE-RELATED"/>
    <property type="match status" value="1"/>
</dbReference>
<accession>A0A7W9FPI1</accession>